<dbReference type="EMBL" id="JAACJK010000222">
    <property type="protein sequence ID" value="KAF5314037.1"/>
    <property type="molecule type" value="Genomic_DNA"/>
</dbReference>
<organism evidence="1 2">
    <name type="scientific">Ephemerocybe angulata</name>
    <dbReference type="NCBI Taxonomy" id="980116"/>
    <lineage>
        <taxon>Eukaryota</taxon>
        <taxon>Fungi</taxon>
        <taxon>Dikarya</taxon>
        <taxon>Basidiomycota</taxon>
        <taxon>Agaricomycotina</taxon>
        <taxon>Agaricomycetes</taxon>
        <taxon>Agaricomycetidae</taxon>
        <taxon>Agaricales</taxon>
        <taxon>Agaricineae</taxon>
        <taxon>Psathyrellaceae</taxon>
        <taxon>Ephemerocybe</taxon>
    </lineage>
</organism>
<reference evidence="1 2" key="1">
    <citation type="journal article" date="2020" name="ISME J.">
        <title>Uncovering the hidden diversity of litter-decomposition mechanisms in mushroom-forming fungi.</title>
        <authorList>
            <person name="Floudas D."/>
            <person name="Bentzer J."/>
            <person name="Ahren D."/>
            <person name="Johansson T."/>
            <person name="Persson P."/>
            <person name="Tunlid A."/>
        </authorList>
    </citation>
    <scope>NUCLEOTIDE SEQUENCE [LARGE SCALE GENOMIC DNA]</scope>
    <source>
        <strain evidence="1 2">CBS 175.51</strain>
    </source>
</reference>
<dbReference type="Pfam" id="PF07958">
    <property type="entry name" value="DUF1688"/>
    <property type="match status" value="1"/>
</dbReference>
<name>A0A8H5EVP4_9AGAR</name>
<evidence type="ECO:0000313" key="2">
    <source>
        <dbReference type="Proteomes" id="UP000541558"/>
    </source>
</evidence>
<accession>A0A8H5EVP4</accession>
<evidence type="ECO:0000313" key="1">
    <source>
        <dbReference type="EMBL" id="KAF5314037.1"/>
    </source>
</evidence>
<gene>
    <name evidence="1" type="ORF">D9611_006991</name>
</gene>
<dbReference type="InterPro" id="IPR012469">
    <property type="entry name" value="DUF1688"/>
</dbReference>
<protein>
    <submittedName>
        <fullName evidence="1">Uncharacterized protein</fullName>
    </submittedName>
</protein>
<dbReference type="PANTHER" id="PTHR31687:SF3">
    <property type="entry name" value="PROTEIN URG3"/>
    <property type="match status" value="1"/>
</dbReference>
<dbReference type="PANTHER" id="PTHR31687">
    <property type="match status" value="1"/>
</dbReference>
<dbReference type="OrthoDB" id="2153176at2759"/>
<comment type="caution">
    <text evidence="1">The sequence shown here is derived from an EMBL/GenBank/DDBJ whole genome shotgun (WGS) entry which is preliminary data.</text>
</comment>
<keyword evidence="2" id="KW-1185">Reference proteome</keyword>
<proteinExistence type="predicted"/>
<sequence length="256" mass="28191">MIANGISRPRVSVNAAAFVPDSFTSVDLQPPAPSSHPLNETTFDTHTMNIAAIVPLSEKAAYLRTLPVIRERCGRGHELAAQELCLDIIKTMYGADEDFATRIPPHGRWRHLDAGAPRVQYLLQAWTSSAVPIDTQEQARRTIDLLIVSVLLDTGAGKVWEYEEKMFEQGFFSGVEGQPHRVDAEGLAKITTERMGEAMQATEEVGIDGRIALLYKLGEALKANPEYFRDDGRPGDLIDFLQAKVPPSPLMLPVAI</sequence>
<dbReference type="Proteomes" id="UP000541558">
    <property type="component" value="Unassembled WGS sequence"/>
</dbReference>
<dbReference type="AlphaFoldDB" id="A0A8H5EVP4"/>